<reference evidence="1 2" key="1">
    <citation type="submission" date="2017-01" db="EMBL/GenBank/DDBJ databases">
        <title>Deconstructing symbiosis and pathogenesis requirements using a combined genomic-metabolomic approach.</title>
        <authorList>
            <person name="Tobias N.J."/>
            <person name="Wolff H."/>
            <person name="Djahanschiri B."/>
            <person name="Ebersberger I."/>
            <person name="Bode H.B."/>
        </authorList>
    </citation>
    <scope>NUCLEOTIDE SEQUENCE [LARGE SCALE GENOMIC DNA]</scope>
    <source>
        <strain evidence="1 2">DSM 4764</strain>
    </source>
</reference>
<dbReference type="OrthoDB" id="3653914at2"/>
<name>A0A1Y2SMH5_9GAMM</name>
<evidence type="ECO:0000313" key="2">
    <source>
        <dbReference type="Proteomes" id="UP000194204"/>
    </source>
</evidence>
<dbReference type="Proteomes" id="UP000194204">
    <property type="component" value="Unassembled WGS sequence"/>
</dbReference>
<comment type="caution">
    <text evidence="1">The sequence shown here is derived from an EMBL/GenBank/DDBJ whole genome shotgun (WGS) entry which is preliminary data.</text>
</comment>
<dbReference type="AlphaFoldDB" id="A0A1Y2SMH5"/>
<proteinExistence type="predicted"/>
<keyword evidence="2" id="KW-1185">Reference proteome</keyword>
<dbReference type="EMBL" id="MUBK01000026">
    <property type="protein sequence ID" value="OTA18825.1"/>
    <property type="molecule type" value="Genomic_DNA"/>
</dbReference>
<gene>
    <name evidence="1" type="ORF">Xbed_02942</name>
</gene>
<organism evidence="1 2">
    <name type="scientific">Xenorhabdus beddingii</name>
    <dbReference type="NCBI Taxonomy" id="40578"/>
    <lineage>
        <taxon>Bacteria</taxon>
        <taxon>Pseudomonadati</taxon>
        <taxon>Pseudomonadota</taxon>
        <taxon>Gammaproteobacteria</taxon>
        <taxon>Enterobacterales</taxon>
        <taxon>Morganellaceae</taxon>
        <taxon>Xenorhabdus</taxon>
    </lineage>
</organism>
<accession>A0A1Y2SMH5</accession>
<protein>
    <submittedName>
        <fullName evidence="1">Uncharacterized protein</fullName>
    </submittedName>
</protein>
<dbReference type="RefSeq" id="WP_086113642.1">
    <property type="nucleotide sequence ID" value="NZ_CAWNHF010000130.1"/>
</dbReference>
<sequence>MDIEVSLSGELPDPRIYQDVSAVGLLRGEYIFRRAGKYLTASGGRQLMSDYIQNVLNVFPDKDVWYPMTTWISC</sequence>
<evidence type="ECO:0000313" key="1">
    <source>
        <dbReference type="EMBL" id="OTA18825.1"/>
    </source>
</evidence>